<keyword evidence="2 7" id="KW-0436">Ligase</keyword>
<dbReference type="PROSITE" id="PS00455">
    <property type="entry name" value="AMP_BINDING"/>
    <property type="match status" value="1"/>
</dbReference>
<evidence type="ECO:0000313" key="8">
    <source>
        <dbReference type="Proteomes" id="UP000753961"/>
    </source>
</evidence>
<feature type="domain" description="AMP-dependent synthetase/ligase" evidence="5">
    <location>
        <begin position="101"/>
        <end position="486"/>
    </location>
</feature>
<organism evidence="7 8">
    <name type="scientific">Membranihabitans marinus</name>
    <dbReference type="NCBI Taxonomy" id="1227546"/>
    <lineage>
        <taxon>Bacteria</taxon>
        <taxon>Pseudomonadati</taxon>
        <taxon>Bacteroidota</taxon>
        <taxon>Saprospiria</taxon>
        <taxon>Saprospirales</taxon>
        <taxon>Saprospiraceae</taxon>
        <taxon>Membranihabitans</taxon>
    </lineage>
</organism>
<dbReference type="Gene3D" id="3.40.50.12780">
    <property type="entry name" value="N-terminal domain of ligase-like"/>
    <property type="match status" value="1"/>
</dbReference>
<dbReference type="AlphaFoldDB" id="A0A953HLN4"/>
<keyword evidence="4" id="KW-0067">ATP-binding</keyword>
<dbReference type="PANTHER" id="PTHR42921:SF1">
    <property type="entry name" value="ACETOACETYL-COA SYNTHETASE"/>
    <property type="match status" value="1"/>
</dbReference>
<evidence type="ECO:0000259" key="6">
    <source>
        <dbReference type="Pfam" id="PF16177"/>
    </source>
</evidence>
<comment type="similarity">
    <text evidence="1">Belongs to the ATP-dependent AMP-binding enzyme family.</text>
</comment>
<evidence type="ECO:0000256" key="3">
    <source>
        <dbReference type="ARBA" id="ARBA00022741"/>
    </source>
</evidence>
<dbReference type="InterPro" id="IPR045851">
    <property type="entry name" value="AMP-bd_C_sf"/>
</dbReference>
<reference evidence="7" key="1">
    <citation type="submission" date="2021-06" db="EMBL/GenBank/DDBJ databases">
        <title>44 bacteria genomes isolated from Dapeng, Shenzhen.</title>
        <authorList>
            <person name="Zheng W."/>
            <person name="Yu S."/>
            <person name="Huang Y."/>
        </authorList>
    </citation>
    <scope>NUCLEOTIDE SEQUENCE</scope>
    <source>
        <strain evidence="7">DP5N28-2</strain>
    </source>
</reference>
<dbReference type="Proteomes" id="UP000753961">
    <property type="component" value="Unassembled WGS sequence"/>
</dbReference>
<dbReference type="InterPro" id="IPR000873">
    <property type="entry name" value="AMP-dep_synth/lig_dom"/>
</dbReference>
<evidence type="ECO:0000256" key="4">
    <source>
        <dbReference type="ARBA" id="ARBA00022840"/>
    </source>
</evidence>
<dbReference type="PANTHER" id="PTHR42921">
    <property type="entry name" value="ACETOACETYL-COA SYNTHETASE"/>
    <property type="match status" value="1"/>
</dbReference>
<dbReference type="Pfam" id="PF16177">
    <property type="entry name" value="ACAS_N"/>
    <property type="match status" value="1"/>
</dbReference>
<dbReference type="Gene3D" id="3.30.300.30">
    <property type="match status" value="1"/>
</dbReference>
<dbReference type="EC" id="6.2.1.16" evidence="7"/>
<dbReference type="GO" id="GO:0030729">
    <property type="term" value="F:acetoacetate-CoA ligase activity"/>
    <property type="evidence" value="ECO:0007669"/>
    <property type="project" value="UniProtKB-EC"/>
</dbReference>
<dbReference type="InterPro" id="IPR005914">
    <property type="entry name" value="Acac_CoA_synth"/>
</dbReference>
<dbReference type="InterPro" id="IPR020845">
    <property type="entry name" value="AMP-binding_CS"/>
</dbReference>
<evidence type="ECO:0000256" key="2">
    <source>
        <dbReference type="ARBA" id="ARBA00022598"/>
    </source>
</evidence>
<comment type="caution">
    <text evidence="7">The sequence shown here is derived from an EMBL/GenBank/DDBJ whole genome shotgun (WGS) entry which is preliminary data.</text>
</comment>
<keyword evidence="8" id="KW-1185">Reference proteome</keyword>
<dbReference type="GO" id="GO:0005524">
    <property type="term" value="F:ATP binding"/>
    <property type="evidence" value="ECO:0007669"/>
    <property type="project" value="UniProtKB-KW"/>
</dbReference>
<protein>
    <submittedName>
        <fullName evidence="7">Acetoacetate--CoA ligase</fullName>
        <ecNumber evidence="7">6.2.1.16</ecNumber>
    </submittedName>
</protein>
<dbReference type="SUPFAM" id="SSF56801">
    <property type="entry name" value="Acetyl-CoA synthetase-like"/>
    <property type="match status" value="1"/>
</dbReference>
<dbReference type="GO" id="GO:0006629">
    <property type="term" value="P:lipid metabolic process"/>
    <property type="evidence" value="ECO:0007669"/>
    <property type="project" value="InterPro"/>
</dbReference>
<dbReference type="InterPro" id="IPR042099">
    <property type="entry name" value="ANL_N_sf"/>
</dbReference>
<keyword evidence="3" id="KW-0547">Nucleotide-binding</keyword>
<sequence>MESKKLWEADQKTIQKSHLVHFINWLNKSYQLDLPQDYETLHQWSVDHTEMFWESIWKFFNIINHRSYDAITNGLDMPDTRWFLNAQINYAEHIFRNSTTEFPAIISKSEIRDTEELSWKELEDKVAWLQKYLMDSGVEAGDCVVGFLPNIPETTISFLAANSLGAIWSCCSPDFGADSVVDRFRQIHPKILIATDGYSYGGKNFDRKEVVAEVVRQIPSIEKVIIVPYLESEHDASSVPIPIGSETDKAANKYVWWSTILKKNKNAPELRFTPVEFNHPIWVLYSSGTTGPPKAITHSHGGMLLEHIKYMAFHNDVHRGERFFWYSTTGWMMWNFVQASLLAGATAVLYDGSAGYPNLSALWDFAEEAEIHHFGTSAPFIVACMKAGLNPAADHSFVALRSIGSTGAPLPPEGFDWIYDHIKKDVWLCSMSGGTDVCTAFVGGCIMKPVYEGYIQCRGLGVSLLAYNDDGESVLDETGEMVVTRPMPCMPIYFWADTENHRYRESYFSYYPEVWRHGDWVEITKKGMLRILGRSDATLNRHGVRIGTAEIYQVLNNFEEIEDGLVVNLELANGDHYMPLFLKLNQGESLTEGLIDKVTKQLRATHSPRHVPDQFIAVEDIPYTISGKKMEAPVKKILLGKDTKSTLNPDAMRNPESLEIYRKMAEEEDFKKDE</sequence>
<name>A0A953HLN4_9BACT</name>
<evidence type="ECO:0000256" key="1">
    <source>
        <dbReference type="ARBA" id="ARBA00006432"/>
    </source>
</evidence>
<dbReference type="Pfam" id="PF00501">
    <property type="entry name" value="AMP-binding"/>
    <property type="match status" value="1"/>
</dbReference>
<evidence type="ECO:0000259" key="5">
    <source>
        <dbReference type="Pfam" id="PF00501"/>
    </source>
</evidence>
<dbReference type="NCBIfam" id="TIGR01217">
    <property type="entry name" value="ac_ac_CoA_syn"/>
    <property type="match status" value="1"/>
</dbReference>
<proteinExistence type="inferred from homology"/>
<dbReference type="NCBIfam" id="NF002937">
    <property type="entry name" value="PRK03584.1"/>
    <property type="match status" value="1"/>
</dbReference>
<dbReference type="InterPro" id="IPR032387">
    <property type="entry name" value="ACAS_N"/>
</dbReference>
<dbReference type="EMBL" id="JAHVHU010000008">
    <property type="protein sequence ID" value="MBY5958239.1"/>
    <property type="molecule type" value="Genomic_DNA"/>
</dbReference>
<gene>
    <name evidence="7" type="ORF">KUV50_08865</name>
</gene>
<evidence type="ECO:0000313" key="7">
    <source>
        <dbReference type="EMBL" id="MBY5958239.1"/>
    </source>
</evidence>
<feature type="domain" description="Acetyl-coenzyme A synthetase N-terminal" evidence="6">
    <location>
        <begin position="38"/>
        <end position="93"/>
    </location>
</feature>
<accession>A0A953HLN4</accession>